<dbReference type="InterPro" id="IPR025662">
    <property type="entry name" value="Sigma_54_int_dom_ATP-bd_1"/>
</dbReference>
<keyword evidence="5" id="KW-0804">Transcription</keyword>
<evidence type="ECO:0000256" key="4">
    <source>
        <dbReference type="ARBA" id="ARBA00023125"/>
    </source>
</evidence>
<keyword evidence="3" id="KW-0805">Transcription regulation</keyword>
<dbReference type="InterPro" id="IPR029016">
    <property type="entry name" value="GAF-like_dom_sf"/>
</dbReference>
<protein>
    <submittedName>
        <fullName evidence="7">Sigma-54-dependent Fis family transcriptional regulator</fullName>
    </submittedName>
</protein>
<dbReference type="InterPro" id="IPR002078">
    <property type="entry name" value="Sigma_54_int"/>
</dbReference>
<reference evidence="7 8" key="1">
    <citation type="submission" date="2024-09" db="EMBL/GenBank/DDBJ databases">
        <authorList>
            <person name="Sun Q."/>
            <person name="Mori K."/>
        </authorList>
    </citation>
    <scope>NUCLEOTIDE SEQUENCE [LARGE SCALE GENOMIC DNA]</scope>
    <source>
        <strain evidence="7 8">CCM 8677</strain>
    </source>
</reference>
<dbReference type="InterPro" id="IPR025944">
    <property type="entry name" value="Sigma_54_int_dom_CS"/>
</dbReference>
<gene>
    <name evidence="7" type="ORF">ACFFJH_05940</name>
</gene>
<dbReference type="Pfam" id="PF25601">
    <property type="entry name" value="AAA_lid_14"/>
    <property type="match status" value="1"/>
</dbReference>
<dbReference type="PROSITE" id="PS00675">
    <property type="entry name" value="SIGMA54_INTERACT_1"/>
    <property type="match status" value="1"/>
</dbReference>
<dbReference type="InterPro" id="IPR058031">
    <property type="entry name" value="AAA_lid_NorR"/>
</dbReference>
<dbReference type="PANTHER" id="PTHR32071:SF77">
    <property type="entry name" value="TRANSCRIPTIONAL REGULATORY PROTEIN"/>
    <property type="match status" value="1"/>
</dbReference>
<dbReference type="InterPro" id="IPR009057">
    <property type="entry name" value="Homeodomain-like_sf"/>
</dbReference>
<evidence type="ECO:0000259" key="6">
    <source>
        <dbReference type="PROSITE" id="PS50045"/>
    </source>
</evidence>
<dbReference type="SUPFAM" id="SSF52540">
    <property type="entry name" value="P-loop containing nucleoside triphosphate hydrolases"/>
    <property type="match status" value="1"/>
</dbReference>
<dbReference type="SMART" id="SM00382">
    <property type="entry name" value="AAA"/>
    <property type="match status" value="1"/>
</dbReference>
<dbReference type="InterPro" id="IPR027417">
    <property type="entry name" value="P-loop_NTPase"/>
</dbReference>
<dbReference type="PROSITE" id="PS00676">
    <property type="entry name" value="SIGMA54_INTERACT_2"/>
    <property type="match status" value="1"/>
</dbReference>
<dbReference type="Gene3D" id="1.10.8.60">
    <property type="match status" value="1"/>
</dbReference>
<dbReference type="Pfam" id="PF00158">
    <property type="entry name" value="Sigma54_activat"/>
    <property type="match status" value="1"/>
</dbReference>
<dbReference type="EMBL" id="JBHLXJ010000007">
    <property type="protein sequence ID" value="MFC0349339.1"/>
    <property type="molecule type" value="Genomic_DNA"/>
</dbReference>
<keyword evidence="8" id="KW-1185">Reference proteome</keyword>
<evidence type="ECO:0000313" key="8">
    <source>
        <dbReference type="Proteomes" id="UP001589844"/>
    </source>
</evidence>
<dbReference type="Pfam" id="PF01590">
    <property type="entry name" value="GAF"/>
    <property type="match status" value="1"/>
</dbReference>
<evidence type="ECO:0000313" key="7">
    <source>
        <dbReference type="EMBL" id="MFC0349339.1"/>
    </source>
</evidence>
<feature type="domain" description="Sigma-54 factor interaction" evidence="6">
    <location>
        <begin position="347"/>
        <end position="563"/>
    </location>
</feature>
<dbReference type="Gene3D" id="3.30.450.40">
    <property type="match status" value="1"/>
</dbReference>
<dbReference type="PROSITE" id="PS00688">
    <property type="entry name" value="SIGMA54_INTERACT_3"/>
    <property type="match status" value="1"/>
</dbReference>
<evidence type="ECO:0000256" key="3">
    <source>
        <dbReference type="ARBA" id="ARBA00023015"/>
    </source>
</evidence>
<organism evidence="7 8">
    <name type="scientific">Undibacterium danionis</name>
    <dbReference type="NCBI Taxonomy" id="1812100"/>
    <lineage>
        <taxon>Bacteria</taxon>
        <taxon>Pseudomonadati</taxon>
        <taxon>Pseudomonadota</taxon>
        <taxon>Betaproteobacteria</taxon>
        <taxon>Burkholderiales</taxon>
        <taxon>Oxalobacteraceae</taxon>
        <taxon>Undibacterium</taxon>
    </lineage>
</organism>
<dbReference type="Pfam" id="PF02954">
    <property type="entry name" value="HTH_8"/>
    <property type="match status" value="1"/>
</dbReference>
<dbReference type="Gene3D" id="1.10.10.60">
    <property type="entry name" value="Homeodomain-like"/>
    <property type="match status" value="1"/>
</dbReference>
<sequence length="666" mass="73264">MRHHAILPAPHLKQARLQFVERGIYPESAIDLRVAQSWQRSLSAGLSPVGAVDSVDNLSARNLDYVRDVNHELISHSEPVIEYLFGQLRHSHSMVILADAQGVLMHTLGDLDFLSKADRVALKCGASWAENQRGTNAIGTALADASEIEINGAEHYLEHNEFLTCAAAPILSAQGKLMGILDISGDHRSRHPHTLGLVSTAAQMIENSMVLSSSQHQIIVRLHARAEGLGSVAQAVLAFSEDGFLLGANRCGLSLLKLRYADLGASSWAQLFDQDFETLLTLSTRSAGYAHPVGIPQVLSCRDGRRLFMQMHSQNRVRQAVTISTQTELDSLHTSSQIDRRWFAADQKARKLIDKAIPLLVTGESGVGKEVFARSVHQASSRRDKPFVAVNCAAIPEHLIEAELFGYVAGAFTGALRQGALGRLREAHGGTLFLDEIGDMPLSLQTRLLRVLQERVVTPLGSSAAIAVDFNLICATHQNLQSNIEQGRFRADLYYRINGLHLSLPALRERTDFVELCLNLLSELRQQQSDIISIAPDLLSAMCRYHWPGNVRQLSHVLRAAVALMDEYQSEISWEHLGDELAQELALLTGVNDNLISIATMASRADIDADTETEKMPVSNLRQSAHQLILMALQNANGNVSAAARDLGISRQTLYRKIRSQRMTQS</sequence>
<accession>A0ABV6IBY5</accession>
<evidence type="ECO:0000256" key="2">
    <source>
        <dbReference type="ARBA" id="ARBA00022840"/>
    </source>
</evidence>
<dbReference type="PRINTS" id="PR01590">
    <property type="entry name" value="HTHFIS"/>
</dbReference>
<dbReference type="PROSITE" id="PS50045">
    <property type="entry name" value="SIGMA54_INTERACT_4"/>
    <property type="match status" value="1"/>
</dbReference>
<dbReference type="InterPro" id="IPR025943">
    <property type="entry name" value="Sigma_54_int_dom_ATP-bd_2"/>
</dbReference>
<dbReference type="RefSeq" id="WP_390210887.1">
    <property type="nucleotide sequence ID" value="NZ_JBHLXJ010000007.1"/>
</dbReference>
<dbReference type="InterPro" id="IPR003018">
    <property type="entry name" value="GAF"/>
</dbReference>
<comment type="caution">
    <text evidence="7">The sequence shown here is derived from an EMBL/GenBank/DDBJ whole genome shotgun (WGS) entry which is preliminary data.</text>
</comment>
<dbReference type="Gene3D" id="3.40.50.300">
    <property type="entry name" value="P-loop containing nucleotide triphosphate hydrolases"/>
    <property type="match status" value="1"/>
</dbReference>
<keyword evidence="2" id="KW-0067">ATP-binding</keyword>
<keyword evidence="4" id="KW-0238">DNA-binding</keyword>
<dbReference type="Proteomes" id="UP001589844">
    <property type="component" value="Unassembled WGS sequence"/>
</dbReference>
<dbReference type="CDD" id="cd00009">
    <property type="entry name" value="AAA"/>
    <property type="match status" value="1"/>
</dbReference>
<evidence type="ECO:0000256" key="1">
    <source>
        <dbReference type="ARBA" id="ARBA00022741"/>
    </source>
</evidence>
<name>A0ABV6IBY5_9BURK</name>
<keyword evidence="1" id="KW-0547">Nucleotide-binding</keyword>
<dbReference type="InterPro" id="IPR003593">
    <property type="entry name" value="AAA+_ATPase"/>
</dbReference>
<dbReference type="SUPFAM" id="SSF46689">
    <property type="entry name" value="Homeodomain-like"/>
    <property type="match status" value="1"/>
</dbReference>
<dbReference type="InterPro" id="IPR002197">
    <property type="entry name" value="HTH_Fis"/>
</dbReference>
<evidence type="ECO:0000256" key="5">
    <source>
        <dbReference type="ARBA" id="ARBA00023163"/>
    </source>
</evidence>
<dbReference type="PANTHER" id="PTHR32071">
    <property type="entry name" value="TRANSCRIPTIONAL REGULATORY PROTEIN"/>
    <property type="match status" value="1"/>
</dbReference>
<proteinExistence type="predicted"/>